<proteinExistence type="predicted"/>
<dbReference type="PIRSF" id="PIRSF000103">
    <property type="entry name" value="HIBADH"/>
    <property type="match status" value="1"/>
</dbReference>
<keyword evidence="1" id="KW-0560">Oxidoreductase</keyword>
<organism evidence="5 6">
    <name type="scientific">Pacificimonas pallii</name>
    <dbReference type="NCBI Taxonomy" id="2827236"/>
    <lineage>
        <taxon>Bacteria</taxon>
        <taxon>Pseudomonadati</taxon>
        <taxon>Pseudomonadota</taxon>
        <taxon>Alphaproteobacteria</taxon>
        <taxon>Sphingomonadales</taxon>
        <taxon>Sphingosinicellaceae</taxon>
        <taxon>Pacificimonas</taxon>
    </lineage>
</organism>
<dbReference type="PROSITE" id="PS00895">
    <property type="entry name" value="3_HYDROXYISOBUT_DH"/>
    <property type="match status" value="1"/>
</dbReference>
<dbReference type="Pfam" id="PF14833">
    <property type="entry name" value="NAD_binding_11"/>
    <property type="match status" value="1"/>
</dbReference>
<gene>
    <name evidence="5" type="ORF">KCG44_11665</name>
</gene>
<feature type="domain" description="6-phosphogluconate dehydrogenase NADP-binding" evidence="3">
    <location>
        <begin position="3"/>
        <end position="163"/>
    </location>
</feature>
<keyword evidence="2" id="KW-0520">NAD</keyword>
<sequence length="288" mass="29971">MTKLAFLGLGVMGYPMAGHLKAAGHDVTVYNRTAAKAEAWAKAHGGAVAATPAEAAKAADIVIACVGRDEDLRDVTIGREGCFSAMAAGTLFIDHTTVSAAIARELAAEGEARGIGTLDAPVSGGQAGAEKGQLTIMVGGTDADFARGDPVMRVYAKRVGHMGAAGAGQTTKMVNQIAIAGILQGLAEAVNFTLESGLDPEQVFDVIGKGAAQSWQMDNRAATMAKGEYDFGFAVDWMRKDLAIALAEADARGIPLPLTALVDQFYKDVQNLDGGRQDTSSLLRRFRG</sequence>
<evidence type="ECO:0000259" key="3">
    <source>
        <dbReference type="Pfam" id="PF03446"/>
    </source>
</evidence>
<reference evidence="5 6" key="1">
    <citation type="submission" date="2021-04" db="EMBL/GenBank/DDBJ databases">
        <authorList>
            <person name="Pira H."/>
            <person name="Risdian C."/>
            <person name="Wink J."/>
        </authorList>
    </citation>
    <scope>NUCLEOTIDE SEQUENCE [LARGE SCALE GENOMIC DNA]</scope>
    <source>
        <strain evidence="5 6">WHA3</strain>
    </source>
</reference>
<evidence type="ECO:0000313" key="6">
    <source>
        <dbReference type="Proteomes" id="UP000722336"/>
    </source>
</evidence>
<dbReference type="InterPro" id="IPR006115">
    <property type="entry name" value="6PGDH_NADP-bd"/>
</dbReference>
<evidence type="ECO:0000313" key="5">
    <source>
        <dbReference type="EMBL" id="MBV7257443.1"/>
    </source>
</evidence>
<accession>A0ABS6SG95</accession>
<dbReference type="InterPro" id="IPR002204">
    <property type="entry name" value="3-OH-isobutyrate_DH-rel_CS"/>
</dbReference>
<evidence type="ECO:0000256" key="1">
    <source>
        <dbReference type="ARBA" id="ARBA00023002"/>
    </source>
</evidence>
<dbReference type="PANTHER" id="PTHR43060">
    <property type="entry name" value="3-HYDROXYISOBUTYRATE DEHYDROGENASE-LIKE 1, MITOCHONDRIAL-RELATED"/>
    <property type="match status" value="1"/>
</dbReference>
<evidence type="ECO:0000259" key="4">
    <source>
        <dbReference type="Pfam" id="PF14833"/>
    </source>
</evidence>
<dbReference type="PANTHER" id="PTHR43060:SF15">
    <property type="entry name" value="3-HYDROXYISOBUTYRATE DEHYDROGENASE-LIKE 1, MITOCHONDRIAL-RELATED"/>
    <property type="match status" value="1"/>
</dbReference>
<dbReference type="InterPro" id="IPR029154">
    <property type="entry name" value="HIBADH-like_NADP-bd"/>
</dbReference>
<dbReference type="InterPro" id="IPR015815">
    <property type="entry name" value="HIBADH-related"/>
</dbReference>
<evidence type="ECO:0000256" key="2">
    <source>
        <dbReference type="ARBA" id="ARBA00023027"/>
    </source>
</evidence>
<comment type="caution">
    <text evidence="5">The sequence shown here is derived from an EMBL/GenBank/DDBJ whole genome shotgun (WGS) entry which is preliminary data.</text>
</comment>
<dbReference type="Proteomes" id="UP000722336">
    <property type="component" value="Unassembled WGS sequence"/>
</dbReference>
<dbReference type="Pfam" id="PF03446">
    <property type="entry name" value="NAD_binding_2"/>
    <property type="match status" value="1"/>
</dbReference>
<keyword evidence="6" id="KW-1185">Reference proteome</keyword>
<feature type="domain" description="3-hydroxyisobutyrate dehydrogenase-like NAD-binding" evidence="4">
    <location>
        <begin position="166"/>
        <end position="284"/>
    </location>
</feature>
<name>A0ABS6SG95_9SPHN</name>
<dbReference type="EMBL" id="JAGSPA010000003">
    <property type="protein sequence ID" value="MBV7257443.1"/>
    <property type="molecule type" value="Genomic_DNA"/>
</dbReference>
<protein>
    <submittedName>
        <fullName evidence="5">NAD(P)-dependent oxidoreductase</fullName>
    </submittedName>
</protein>
<dbReference type="RefSeq" id="WP_218446250.1">
    <property type="nucleotide sequence ID" value="NZ_JAGSPA010000003.1"/>
</dbReference>